<feature type="chain" id="PRO_5018303294" description="Lipoprotein" evidence="1">
    <location>
        <begin position="24"/>
        <end position="196"/>
    </location>
</feature>
<keyword evidence="1" id="KW-0732">Signal</keyword>
<feature type="signal peptide" evidence="1">
    <location>
        <begin position="1"/>
        <end position="23"/>
    </location>
</feature>
<dbReference type="AlphaFoldDB" id="A0A3G2T1E6"/>
<dbReference type="EMBL" id="CP033133">
    <property type="protein sequence ID" value="AYO53586.1"/>
    <property type="molecule type" value="Genomic_DNA"/>
</dbReference>
<name>A0A3G2T1E6_9GAMM</name>
<evidence type="ECO:0008006" key="4">
    <source>
        <dbReference type="Google" id="ProtNLM"/>
    </source>
</evidence>
<sequence length="196" mass="22675">MLMKILLLPLFLVAFINSCQWRAHPEDTASNDSQKKNQTQHVDKQDICRKVLFTQLIDQKEWAEIYKVFPTPNQKPLSTQTIIEYIQGDFEVHDSIGKGIIGVPLEGNAVNLNSQYATVTKAGGNYLITLKDDHLEYLIRQNFDEFSTLQFKSPYDTQFQDLCADSHIRYLDTIKLVFFRSAANIYMYDLKERGDL</sequence>
<evidence type="ECO:0000313" key="2">
    <source>
        <dbReference type="EMBL" id="AYO53586.1"/>
    </source>
</evidence>
<gene>
    <name evidence="2" type="ORF">CDG68_08000</name>
</gene>
<organism evidence="2 3">
    <name type="scientific">Acinetobacter wuhouensis</name>
    <dbReference type="NCBI Taxonomy" id="1879050"/>
    <lineage>
        <taxon>Bacteria</taxon>
        <taxon>Pseudomonadati</taxon>
        <taxon>Pseudomonadota</taxon>
        <taxon>Gammaproteobacteria</taxon>
        <taxon>Moraxellales</taxon>
        <taxon>Moraxellaceae</taxon>
        <taxon>Acinetobacter</taxon>
    </lineage>
</organism>
<evidence type="ECO:0000256" key="1">
    <source>
        <dbReference type="SAM" id="SignalP"/>
    </source>
</evidence>
<evidence type="ECO:0000313" key="3">
    <source>
        <dbReference type="Proteomes" id="UP000279962"/>
    </source>
</evidence>
<reference evidence="2 3" key="1">
    <citation type="submission" date="2018-10" db="EMBL/GenBank/DDBJ databases">
        <title>The complete genome of Acinetobacter wuhouensis strain WCHAW010062.</title>
        <authorList>
            <person name="Hu Y."/>
            <person name="Long H."/>
            <person name="Feng Y."/>
            <person name="Zong Z."/>
        </authorList>
    </citation>
    <scope>NUCLEOTIDE SEQUENCE [LARGE SCALE GENOMIC DNA]</scope>
    <source>
        <strain evidence="2 3">WCHAW010062</strain>
    </source>
</reference>
<accession>A0A3G2T1E6</accession>
<dbReference type="Proteomes" id="UP000279962">
    <property type="component" value="Chromosome"/>
</dbReference>
<protein>
    <recommendedName>
        <fullName evidence="4">Lipoprotein</fullName>
    </recommendedName>
</protein>
<proteinExistence type="predicted"/>